<keyword evidence="1" id="KW-1133">Transmembrane helix</keyword>
<comment type="caution">
    <text evidence="2">The sequence shown here is derived from an EMBL/GenBank/DDBJ whole genome shotgun (WGS) entry which is preliminary data.</text>
</comment>
<evidence type="ECO:0000313" key="3">
    <source>
        <dbReference type="Proteomes" id="UP000247555"/>
    </source>
</evidence>
<keyword evidence="1" id="KW-0472">Membrane</keyword>
<dbReference type="RefSeq" id="WP_110392231.1">
    <property type="nucleotide sequence ID" value="NZ_QJKI01000039.1"/>
</dbReference>
<evidence type="ECO:0000313" key="2">
    <source>
        <dbReference type="EMBL" id="PXX73671.1"/>
    </source>
</evidence>
<proteinExistence type="predicted"/>
<dbReference type="Proteomes" id="UP000247555">
    <property type="component" value="Unassembled WGS sequence"/>
</dbReference>
<keyword evidence="1" id="KW-0812">Transmembrane</keyword>
<evidence type="ECO:0000256" key="1">
    <source>
        <dbReference type="SAM" id="Phobius"/>
    </source>
</evidence>
<feature type="transmembrane region" description="Helical" evidence="1">
    <location>
        <begin position="139"/>
        <end position="160"/>
    </location>
</feature>
<dbReference type="OrthoDB" id="8689582at2"/>
<protein>
    <submittedName>
        <fullName evidence="2">Uncharacterized protein</fullName>
    </submittedName>
</protein>
<name>A0A318KC55_9NEIS</name>
<accession>A0A318KC55</accession>
<gene>
    <name evidence="2" type="ORF">DFR34_1391</name>
</gene>
<sequence length="199" mass="22026">MGNDARSKLDILYQDALGDIAEIIQRIEDLQKDVGQILPGQFNTIKTEITDLIGLLSKAGDIYRAKIHEYSVTWGETARQQIEADVLAAKTQFNRETADSIKRALSEVSAAMRETVQREVTEPAREVIQAQKNSIRGTIILCLVAGIWGGMMALAGYSYLTRNDASLENEAKFGRAVAAVWEKLDKKSQAAINQEQAKK</sequence>
<keyword evidence="3" id="KW-1185">Reference proteome</keyword>
<dbReference type="AlphaFoldDB" id="A0A318KC55"/>
<reference evidence="2 3" key="1">
    <citation type="submission" date="2018-05" db="EMBL/GenBank/DDBJ databases">
        <title>Genomic Encyclopedia of Type Strains, Phase IV (KMG-IV): sequencing the most valuable type-strain genomes for metagenomic binning, comparative biology and taxonomic classification.</title>
        <authorList>
            <person name="Goeker M."/>
        </authorList>
    </citation>
    <scope>NUCLEOTIDE SEQUENCE [LARGE SCALE GENOMIC DNA]</scope>
    <source>
        <strain evidence="2 3">DSM 29661</strain>
    </source>
</reference>
<organism evidence="2 3">
    <name type="scientific">Rivihabitans pingtungensis</name>
    <dbReference type="NCBI Taxonomy" id="1054498"/>
    <lineage>
        <taxon>Bacteria</taxon>
        <taxon>Pseudomonadati</taxon>
        <taxon>Pseudomonadota</taxon>
        <taxon>Betaproteobacteria</taxon>
        <taxon>Neisseriales</taxon>
        <taxon>Aquaspirillaceae</taxon>
        <taxon>Rivihabitans</taxon>
    </lineage>
</organism>
<dbReference type="EMBL" id="QJKI01000039">
    <property type="protein sequence ID" value="PXX73671.1"/>
    <property type="molecule type" value="Genomic_DNA"/>
</dbReference>